<dbReference type="AlphaFoldDB" id="A0A6G0WUM9"/>
<name>A0A6G0WUM9_9STRA</name>
<dbReference type="GO" id="GO:0005829">
    <property type="term" value="C:cytosol"/>
    <property type="evidence" value="ECO:0007669"/>
    <property type="project" value="TreeGrafter"/>
</dbReference>
<sequence length="240" mass="27270">MSRFCVILTEDEAQWKERTYGDMFIDGLKQEGDSWTVLSPAMGDSLAHVLNEGYDGIVVTGSHYNVSDNLPWYEPLCNIIRHAAKMGAPRMYGGCFGHQIIAHALGGQVGKNPRFVMKAETIQLLPAFSKLFSIDATSFKILEVHGDCVLTLPPEAELLGRSDSCSHESYVAGPKKNILCCQGHPEFDVQYCFKERLWHEFEERLGDKRDESKLSFDTYTDHDAKRFLKLISQFLRHKYN</sequence>
<dbReference type="PANTHER" id="PTHR42695">
    <property type="entry name" value="GLUTAMINE AMIDOTRANSFERASE YLR126C-RELATED"/>
    <property type="match status" value="1"/>
</dbReference>
<dbReference type="InterPro" id="IPR044992">
    <property type="entry name" value="ChyE-like"/>
</dbReference>
<evidence type="ECO:0000313" key="2">
    <source>
        <dbReference type="EMBL" id="KAF0731203.1"/>
    </source>
</evidence>
<dbReference type="InterPro" id="IPR017926">
    <property type="entry name" value="GATASE"/>
</dbReference>
<accession>A0A6G0WUM9</accession>
<dbReference type="Proteomes" id="UP000481153">
    <property type="component" value="Unassembled WGS sequence"/>
</dbReference>
<dbReference type="CDD" id="cd01741">
    <property type="entry name" value="GATase1_1"/>
    <property type="match status" value="1"/>
</dbReference>
<evidence type="ECO:0000259" key="1">
    <source>
        <dbReference type="Pfam" id="PF00117"/>
    </source>
</evidence>
<protein>
    <recommendedName>
        <fullName evidence="1">Glutamine amidotransferase domain-containing protein</fullName>
    </recommendedName>
</protein>
<proteinExistence type="predicted"/>
<evidence type="ECO:0000313" key="3">
    <source>
        <dbReference type="Proteomes" id="UP000481153"/>
    </source>
</evidence>
<organism evidence="2 3">
    <name type="scientific">Aphanomyces euteiches</name>
    <dbReference type="NCBI Taxonomy" id="100861"/>
    <lineage>
        <taxon>Eukaryota</taxon>
        <taxon>Sar</taxon>
        <taxon>Stramenopiles</taxon>
        <taxon>Oomycota</taxon>
        <taxon>Saprolegniomycetes</taxon>
        <taxon>Saprolegniales</taxon>
        <taxon>Verrucalvaceae</taxon>
        <taxon>Aphanomyces</taxon>
    </lineage>
</organism>
<dbReference type="PANTHER" id="PTHR42695:SF5">
    <property type="entry name" value="GLUTAMINE AMIDOTRANSFERASE YLR126C-RELATED"/>
    <property type="match status" value="1"/>
</dbReference>
<comment type="caution">
    <text evidence="2">The sequence shown here is derived from an EMBL/GenBank/DDBJ whole genome shotgun (WGS) entry which is preliminary data.</text>
</comment>
<dbReference type="InterPro" id="IPR029062">
    <property type="entry name" value="Class_I_gatase-like"/>
</dbReference>
<reference evidence="2 3" key="1">
    <citation type="submission" date="2019-07" db="EMBL/GenBank/DDBJ databases">
        <title>Genomics analysis of Aphanomyces spp. identifies a new class of oomycete effector associated with host adaptation.</title>
        <authorList>
            <person name="Gaulin E."/>
        </authorList>
    </citation>
    <scope>NUCLEOTIDE SEQUENCE [LARGE SCALE GENOMIC DNA]</scope>
    <source>
        <strain evidence="2 3">ATCC 201684</strain>
    </source>
</reference>
<keyword evidence="3" id="KW-1185">Reference proteome</keyword>
<gene>
    <name evidence="2" type="ORF">Ae201684_011466</name>
</gene>
<dbReference type="VEuPathDB" id="FungiDB:AeMF1_009818"/>
<dbReference type="Pfam" id="PF00117">
    <property type="entry name" value="GATase"/>
    <property type="match status" value="1"/>
</dbReference>
<feature type="domain" description="Glutamine amidotransferase" evidence="1">
    <location>
        <begin position="50"/>
        <end position="188"/>
    </location>
</feature>
<dbReference type="PROSITE" id="PS51273">
    <property type="entry name" value="GATASE_TYPE_1"/>
    <property type="match status" value="1"/>
</dbReference>
<dbReference type="Gene3D" id="3.40.50.880">
    <property type="match status" value="1"/>
</dbReference>
<dbReference type="SUPFAM" id="SSF52317">
    <property type="entry name" value="Class I glutamine amidotransferase-like"/>
    <property type="match status" value="1"/>
</dbReference>
<dbReference type="EMBL" id="VJMJ01000146">
    <property type="protein sequence ID" value="KAF0731203.1"/>
    <property type="molecule type" value="Genomic_DNA"/>
</dbReference>